<name>A0ABU5N9D4_9MICO</name>
<evidence type="ECO:0000313" key="5">
    <source>
        <dbReference type="Proteomes" id="UP001291912"/>
    </source>
</evidence>
<dbReference type="SUPFAM" id="SSF46689">
    <property type="entry name" value="Homeodomain-like"/>
    <property type="match status" value="1"/>
</dbReference>
<protein>
    <submittedName>
        <fullName evidence="4">Helix-turn-helix domain-containing protein</fullName>
    </submittedName>
</protein>
<sequence>MSDTGTISRRREATRQKLLDAAAEVFAEVGMDAASVETICDAAGFTRGAFYSNFASKEELFFALVGLVADRRVRGVRERVTALEAEGRLDVTPGNAVDIVNHVLGLAPDDRFGVLLFNEIRIHALRDPDLAEAYLEQEAATCASVAQLLDDVASQSGVGFRLPTRDVARILVTSWDSAAVRGVMAGLGAEELGRHIGDELGSIAAALLVS</sequence>
<dbReference type="PRINTS" id="PR00455">
    <property type="entry name" value="HTHTETR"/>
</dbReference>
<dbReference type="InterPro" id="IPR009057">
    <property type="entry name" value="Homeodomain-like_sf"/>
</dbReference>
<dbReference type="PANTHER" id="PTHR30055">
    <property type="entry name" value="HTH-TYPE TRANSCRIPTIONAL REGULATOR RUTR"/>
    <property type="match status" value="1"/>
</dbReference>
<keyword evidence="1 2" id="KW-0238">DNA-binding</keyword>
<dbReference type="EMBL" id="JAWJYN010000003">
    <property type="protein sequence ID" value="MDZ8162698.1"/>
    <property type="molecule type" value="Genomic_DNA"/>
</dbReference>
<keyword evidence="5" id="KW-1185">Reference proteome</keyword>
<dbReference type="PANTHER" id="PTHR30055:SF241">
    <property type="entry name" value="TRANSCRIPTIONAL REGULATORY PROTEIN"/>
    <property type="match status" value="1"/>
</dbReference>
<feature type="domain" description="HTH tetR-type" evidence="3">
    <location>
        <begin position="12"/>
        <end position="72"/>
    </location>
</feature>
<dbReference type="RefSeq" id="WP_194422931.1">
    <property type="nucleotide sequence ID" value="NZ_BAAAPT010000001.1"/>
</dbReference>
<dbReference type="Proteomes" id="UP001291912">
    <property type="component" value="Unassembled WGS sequence"/>
</dbReference>
<feature type="DNA-binding region" description="H-T-H motif" evidence="2">
    <location>
        <begin position="35"/>
        <end position="54"/>
    </location>
</feature>
<gene>
    <name evidence="4" type="ORF">R2Q92_12720</name>
</gene>
<dbReference type="InterPro" id="IPR001647">
    <property type="entry name" value="HTH_TetR"/>
</dbReference>
<evidence type="ECO:0000256" key="2">
    <source>
        <dbReference type="PROSITE-ProRule" id="PRU00335"/>
    </source>
</evidence>
<reference evidence="4 5" key="1">
    <citation type="submission" date="2023-10" db="EMBL/GenBank/DDBJ databases">
        <title>Microbacterium xanthum sp. nov., isolated from seaweed.</title>
        <authorList>
            <person name="Lee S.D."/>
        </authorList>
    </citation>
    <scope>NUCLEOTIDE SEQUENCE [LARGE SCALE GENOMIC DNA]</scope>
    <source>
        <strain evidence="4 5">KCTC 19124</strain>
    </source>
</reference>
<dbReference type="Pfam" id="PF00440">
    <property type="entry name" value="TetR_N"/>
    <property type="match status" value="1"/>
</dbReference>
<comment type="caution">
    <text evidence="4">The sequence shown here is derived from an EMBL/GenBank/DDBJ whole genome shotgun (WGS) entry which is preliminary data.</text>
</comment>
<evidence type="ECO:0000256" key="1">
    <source>
        <dbReference type="ARBA" id="ARBA00023125"/>
    </source>
</evidence>
<dbReference type="InterPro" id="IPR050109">
    <property type="entry name" value="HTH-type_TetR-like_transc_reg"/>
</dbReference>
<evidence type="ECO:0000313" key="4">
    <source>
        <dbReference type="EMBL" id="MDZ8162698.1"/>
    </source>
</evidence>
<accession>A0ABU5N9D4</accession>
<proteinExistence type="predicted"/>
<dbReference type="Gene3D" id="1.10.357.10">
    <property type="entry name" value="Tetracycline Repressor, domain 2"/>
    <property type="match status" value="1"/>
</dbReference>
<dbReference type="PROSITE" id="PS50977">
    <property type="entry name" value="HTH_TETR_2"/>
    <property type="match status" value="1"/>
</dbReference>
<evidence type="ECO:0000259" key="3">
    <source>
        <dbReference type="PROSITE" id="PS50977"/>
    </source>
</evidence>
<organism evidence="4 5">
    <name type="scientific">Microbacterium aquimaris</name>
    <dbReference type="NCBI Taxonomy" id="459816"/>
    <lineage>
        <taxon>Bacteria</taxon>
        <taxon>Bacillati</taxon>
        <taxon>Actinomycetota</taxon>
        <taxon>Actinomycetes</taxon>
        <taxon>Micrococcales</taxon>
        <taxon>Microbacteriaceae</taxon>
        <taxon>Microbacterium</taxon>
    </lineage>
</organism>